<organism evidence="5 6">
    <name type="scientific">Streptomyces montanus</name>
    <dbReference type="NCBI Taxonomy" id="2580423"/>
    <lineage>
        <taxon>Bacteria</taxon>
        <taxon>Bacillati</taxon>
        <taxon>Actinomycetota</taxon>
        <taxon>Actinomycetes</taxon>
        <taxon>Kitasatosporales</taxon>
        <taxon>Streptomycetaceae</taxon>
        <taxon>Streptomyces</taxon>
    </lineage>
</organism>
<feature type="region of interest" description="Disordered" evidence="3">
    <location>
        <begin position="168"/>
        <end position="205"/>
    </location>
</feature>
<evidence type="ECO:0000256" key="3">
    <source>
        <dbReference type="SAM" id="MobiDB-lite"/>
    </source>
</evidence>
<accession>A0A5R9FQK9</accession>
<dbReference type="AlphaFoldDB" id="A0A5R9FQK9"/>
<dbReference type="Gene3D" id="1.10.10.1320">
    <property type="entry name" value="Anti-sigma factor, zinc-finger domain"/>
    <property type="match status" value="1"/>
</dbReference>
<evidence type="ECO:0008006" key="7">
    <source>
        <dbReference type="Google" id="ProtNLM"/>
    </source>
</evidence>
<name>A0A5R9FQK9_9ACTN</name>
<evidence type="ECO:0000256" key="2">
    <source>
        <dbReference type="ARBA" id="ARBA00023163"/>
    </source>
</evidence>
<dbReference type="RefSeq" id="WP_138049033.1">
    <property type="nucleotide sequence ID" value="NZ_VBZC01000049.1"/>
</dbReference>
<evidence type="ECO:0000313" key="5">
    <source>
        <dbReference type="EMBL" id="TLS41835.1"/>
    </source>
</evidence>
<keyword evidence="4" id="KW-0472">Membrane</keyword>
<gene>
    <name evidence="5" type="ORF">FE633_34060</name>
</gene>
<dbReference type="Proteomes" id="UP000305906">
    <property type="component" value="Unassembled WGS sequence"/>
</dbReference>
<keyword evidence="4" id="KW-0812">Transmembrane</keyword>
<feature type="transmembrane region" description="Helical" evidence="4">
    <location>
        <begin position="87"/>
        <end position="108"/>
    </location>
</feature>
<sequence length="266" mass="27556">MTDRDCEWLRAVADELALGILPGQERAEAIAHLDRCPTCREHVEQLTLVGDGLLSLLPGSEPPAGFETRVTDGLGLNRPARRRRPRAGVAVAAAAAIALGFGFGGWAVGTAIEGASAPSSRSSELPGSEHGLLAASLLAPDHRPVGRIFAYTGSPGWVYMSVHLSRDGSGSDSQAGDGSGSDVQAGDESEAAGSRDGYPEAGKVSCRLERTDGTSVHIGDFSLDEAGRGYWGAPTRVDPDTVSGARLLAADGSVLATAHFDARQNQ</sequence>
<evidence type="ECO:0000313" key="6">
    <source>
        <dbReference type="Proteomes" id="UP000305906"/>
    </source>
</evidence>
<keyword evidence="2" id="KW-0804">Transcription</keyword>
<keyword evidence="4" id="KW-1133">Transmembrane helix</keyword>
<dbReference type="InterPro" id="IPR041916">
    <property type="entry name" value="Anti_sigma_zinc_sf"/>
</dbReference>
<evidence type="ECO:0000256" key="4">
    <source>
        <dbReference type="SAM" id="Phobius"/>
    </source>
</evidence>
<evidence type="ECO:0000256" key="1">
    <source>
        <dbReference type="ARBA" id="ARBA00023015"/>
    </source>
</evidence>
<dbReference type="EMBL" id="VBZC01000049">
    <property type="protein sequence ID" value="TLS41835.1"/>
    <property type="molecule type" value="Genomic_DNA"/>
</dbReference>
<protein>
    <recommendedName>
        <fullName evidence="7">Zf-HC2 domain-containing protein</fullName>
    </recommendedName>
</protein>
<reference evidence="5 6" key="1">
    <citation type="submission" date="2019-05" db="EMBL/GenBank/DDBJ databases">
        <title>Streptomyces sp. NEAU-C151, a novel actinomycete isolated from soil.</title>
        <authorList>
            <person name="Han L."/>
            <person name="Jiang H."/>
        </authorList>
    </citation>
    <scope>NUCLEOTIDE SEQUENCE [LARGE SCALE GENOMIC DNA]</scope>
    <source>
        <strain evidence="5 6">NEAU-C151</strain>
    </source>
</reference>
<feature type="compositionally biased region" description="Low complexity" evidence="3">
    <location>
        <begin position="168"/>
        <end position="182"/>
    </location>
</feature>
<comment type="caution">
    <text evidence="5">The sequence shown here is derived from an EMBL/GenBank/DDBJ whole genome shotgun (WGS) entry which is preliminary data.</text>
</comment>
<keyword evidence="6" id="KW-1185">Reference proteome</keyword>
<proteinExistence type="predicted"/>
<keyword evidence="1" id="KW-0805">Transcription regulation</keyword>